<evidence type="ECO:0000256" key="2">
    <source>
        <dbReference type="ARBA" id="ARBA00022801"/>
    </source>
</evidence>
<dbReference type="GO" id="GO:0008854">
    <property type="term" value="F:exodeoxyribonuclease V activity"/>
    <property type="evidence" value="ECO:0007669"/>
    <property type="project" value="UniProtKB-EC"/>
</dbReference>
<keyword evidence="1" id="KW-0547">Nucleotide-binding</keyword>
<dbReference type="NCBIfam" id="TIGR03491">
    <property type="entry name" value="TM0106 family RecB-like putative nuclease"/>
    <property type="match status" value="1"/>
</dbReference>
<accession>A0A3B0MBU3</accession>
<dbReference type="Pfam" id="PF13604">
    <property type="entry name" value="AAA_30"/>
    <property type="match status" value="1"/>
</dbReference>
<proteinExistence type="predicted"/>
<dbReference type="GO" id="GO:0005524">
    <property type="term" value="F:ATP binding"/>
    <property type="evidence" value="ECO:0007669"/>
    <property type="project" value="UniProtKB-KW"/>
</dbReference>
<evidence type="ECO:0000313" key="8">
    <source>
        <dbReference type="Proteomes" id="UP000272908"/>
    </source>
</evidence>
<evidence type="ECO:0000259" key="6">
    <source>
        <dbReference type="Pfam" id="PF13482"/>
    </source>
</evidence>
<evidence type="ECO:0000256" key="3">
    <source>
        <dbReference type="ARBA" id="ARBA00022806"/>
    </source>
</evidence>
<dbReference type="PANTHER" id="PTHR43788">
    <property type="entry name" value="DNA2/NAM7 HELICASE FAMILY MEMBER"/>
    <property type="match status" value="1"/>
</dbReference>
<dbReference type="EC" id="3.1.11.5" evidence="7"/>
<dbReference type="GO" id="GO:0043139">
    <property type="term" value="F:5'-3' DNA helicase activity"/>
    <property type="evidence" value="ECO:0007669"/>
    <property type="project" value="TreeGrafter"/>
</dbReference>
<evidence type="ECO:0000259" key="5">
    <source>
        <dbReference type="Pfam" id="PF13087"/>
    </source>
</evidence>
<evidence type="ECO:0000313" key="7">
    <source>
        <dbReference type="EMBL" id="SUZ33332.1"/>
    </source>
</evidence>
<dbReference type="InterPro" id="IPR012337">
    <property type="entry name" value="RNaseH-like_sf"/>
</dbReference>
<dbReference type="Proteomes" id="UP000272908">
    <property type="component" value="Unassembled WGS sequence"/>
</dbReference>
<keyword evidence="3" id="KW-0347">Helicase</keyword>
<dbReference type="CDD" id="cd17934">
    <property type="entry name" value="DEXXQc_Upf1-like"/>
    <property type="match status" value="1"/>
</dbReference>
<organism evidence="7 8">
    <name type="scientific">Roseinatronobacter ekhonensis</name>
    <dbReference type="NCBI Taxonomy" id="254356"/>
    <lineage>
        <taxon>Bacteria</taxon>
        <taxon>Pseudomonadati</taxon>
        <taxon>Pseudomonadota</taxon>
        <taxon>Alphaproteobacteria</taxon>
        <taxon>Rhodobacterales</taxon>
        <taxon>Paracoccaceae</taxon>
        <taxon>Roseinatronobacter</taxon>
    </lineage>
</organism>
<dbReference type="InterPro" id="IPR038720">
    <property type="entry name" value="YprB_RNase_H-like_dom"/>
</dbReference>
<dbReference type="InterPro" id="IPR019993">
    <property type="entry name" value="RecB_nuclease_TM0106_put"/>
</dbReference>
<dbReference type="CDD" id="cd18808">
    <property type="entry name" value="SF1_C_Upf1"/>
    <property type="match status" value="1"/>
</dbReference>
<reference evidence="8" key="1">
    <citation type="submission" date="2018-08" db="EMBL/GenBank/DDBJ databases">
        <authorList>
            <person name="Rodrigo-Torres L."/>
            <person name="Arahal R. D."/>
            <person name="Lucena T."/>
        </authorList>
    </citation>
    <scope>NUCLEOTIDE SEQUENCE [LARGE SCALE GENOMIC DNA]</scope>
    <source>
        <strain evidence="8">CECT 7235</strain>
    </source>
</reference>
<dbReference type="InterPro" id="IPR047187">
    <property type="entry name" value="SF1_C_Upf1"/>
</dbReference>
<dbReference type="SUPFAM" id="SSF53098">
    <property type="entry name" value="Ribonuclease H-like"/>
    <property type="match status" value="1"/>
</dbReference>
<dbReference type="RefSeq" id="WP_245963993.1">
    <property type="nucleotide sequence ID" value="NZ_UIHC01000045.1"/>
</dbReference>
<protein>
    <submittedName>
        <fullName evidence="7">RecBCD enzyme subunit RecD</fullName>
        <ecNumber evidence="7">3.1.11.5</ecNumber>
    </submittedName>
</protein>
<dbReference type="Pfam" id="PF13482">
    <property type="entry name" value="RNase_H_2"/>
    <property type="match status" value="1"/>
</dbReference>
<feature type="domain" description="YprB ribonuclease H-like" evidence="6">
    <location>
        <begin position="314"/>
        <end position="487"/>
    </location>
</feature>
<dbReference type="PANTHER" id="PTHR43788:SF8">
    <property type="entry name" value="DNA-BINDING PROTEIN SMUBP-2"/>
    <property type="match status" value="1"/>
</dbReference>
<dbReference type="InterPro" id="IPR027417">
    <property type="entry name" value="P-loop_NTPase"/>
</dbReference>
<evidence type="ECO:0000256" key="1">
    <source>
        <dbReference type="ARBA" id="ARBA00022741"/>
    </source>
</evidence>
<dbReference type="InterPro" id="IPR041679">
    <property type="entry name" value="DNA2/NAM7-like_C"/>
</dbReference>
<keyword evidence="8" id="KW-1185">Reference proteome</keyword>
<keyword evidence="2 7" id="KW-0378">Hydrolase</keyword>
<dbReference type="Gene3D" id="3.40.50.300">
    <property type="entry name" value="P-loop containing nucleotide triphosphate hydrolases"/>
    <property type="match status" value="2"/>
</dbReference>
<feature type="domain" description="DNA2/NAM7 helicase-like C-terminal" evidence="5">
    <location>
        <begin position="894"/>
        <end position="1066"/>
    </location>
</feature>
<gene>
    <name evidence="7" type="primary">recD</name>
    <name evidence="7" type="ORF">ROE7235_03101</name>
</gene>
<name>A0A3B0MBU3_9RHOB</name>
<keyword evidence="4" id="KW-0067">ATP-binding</keyword>
<evidence type="ECO:0000256" key="4">
    <source>
        <dbReference type="ARBA" id="ARBA00022840"/>
    </source>
</evidence>
<dbReference type="AlphaFoldDB" id="A0A3B0MBU3"/>
<dbReference type="SUPFAM" id="SSF52540">
    <property type="entry name" value="P-loop containing nucleoside triphosphate hydrolases"/>
    <property type="match status" value="1"/>
</dbReference>
<dbReference type="InterPro" id="IPR050534">
    <property type="entry name" value="Coronavir_polyprotein_1ab"/>
</dbReference>
<dbReference type="Pfam" id="PF13087">
    <property type="entry name" value="AAA_12"/>
    <property type="match status" value="1"/>
</dbReference>
<dbReference type="EMBL" id="UIHC01000045">
    <property type="protein sequence ID" value="SUZ33332.1"/>
    <property type="molecule type" value="Genomic_DNA"/>
</dbReference>
<sequence length="1106" mass="121669">MQLIDEKILFSASDLMRFAGCTHATHLDLARLEGYGPKPRADDDEAKLLQEMGDAHEAAHLDALRASGRHVVEVPREGLSLESGVVETRKALATGADVIFQAALHGGSWGGWSDFLERVERRSDLGGWRYEVTDTKLKRKPDAKHLLQLVLYSDLLADLQGVTPEFAHVELGNGERASFRLAGYAAYARRARLRLEEFAQTRPETQPRRCAACTLCRWQDHCQSVWDHTDSLYNVAGISTGQIAKLEAEGVNTMEALASRNAPVRRMAAATLDKLVAQARLQHARKNGAPSFELRAPSPGKGFGVLPEPQAGDVFYDIEGDPYYEGGLEYLHGVWADGAFTGFWAHDHAREAQALSDLFTWFRDRLAAFPKARIYHYAAYEVTALKRLTAKYGIGEAFLDRLLREHRFVDLYAVVRGGLLASERNYSIKSMEAFYRGKRAGDVTTSGGSVVAYEEWRRTGDDAILEEIRAYNEVDCVSTEELRDWLVSIRPERAWASLPDESADEKETEADERTEALRARLAASDLPLDRQRLLFDLAQYHWREDKPVYWSIHDSIAKEEDELVESVDAVGGLIRAGEPVTIKQSVGQRFTFPQQETRLKEGARPAIGYDEDGFIATATLHDFDVAEGNLMLKIGKAKAAVLESVTALHPETPLNTKPIQDAIGAVIDDQCGPKVLRAADALLTRAAPRFRSGPRADVLNGRDPVEGTIDAVMEMVGTVLPIQGPPGTGKTYVTARAILALVRAGKKVAAASTSHEAVKNVLMGVLAAHEWDDPDFTLVHKLGDDSYPVECPIRRTDKNDDDLFREADVVGGTAWLFSREGLRGHFDHIFVDEAGQVGLANMLAMSTCAENVVLVGDPCQLPQVQQGAHPSPADLSCLDWMQGGDAAIRSDRGIFLPITRRMHPDVCRFISDQVYEGRLESHADTARQRVDGLPQWPVTGARLVPVEHEGNSQSAPEEVAAIRAAAADLLTGTWTDREGHTRPMTEADIIVVAPYNLQVNALRRALPPGIRVGTVDKFQGQEAPVCLVSMTASSGEEMPRGMEFLLSRERINVAVSRAKGLALVFASPRLLDTTCTSVEQMALVNVLCALAEPQATQIPLEMEDCS</sequence>